<dbReference type="Gene3D" id="3.40.50.880">
    <property type="match status" value="1"/>
</dbReference>
<keyword evidence="3" id="KW-0326">Glycosidase</keyword>
<dbReference type="OrthoDB" id="9800516at2"/>
<dbReference type="Proteomes" id="UP000248857">
    <property type="component" value="Unassembled WGS sequence"/>
</dbReference>
<keyword evidence="3" id="KW-0378">Hydrolase</keyword>
<dbReference type="InterPro" id="IPR006286">
    <property type="entry name" value="C56_PfpI-like"/>
</dbReference>
<comment type="caution">
    <text evidence="3">The sequence shown here is derived from an EMBL/GenBank/DDBJ whole genome shotgun (WGS) entry which is preliminary data.</text>
</comment>
<dbReference type="EMBL" id="PQWO01000021">
    <property type="protein sequence ID" value="PZD71142.1"/>
    <property type="molecule type" value="Genomic_DNA"/>
</dbReference>
<dbReference type="InterPro" id="IPR002818">
    <property type="entry name" value="DJ-1/PfpI"/>
</dbReference>
<dbReference type="SUPFAM" id="SSF47240">
    <property type="entry name" value="Ferritin-like"/>
    <property type="match status" value="1"/>
</dbReference>
<evidence type="ECO:0000313" key="3">
    <source>
        <dbReference type="EMBL" id="PZD71142.1"/>
    </source>
</evidence>
<dbReference type="CDD" id="cd00657">
    <property type="entry name" value="Ferritin_like"/>
    <property type="match status" value="1"/>
</dbReference>
<dbReference type="Gene3D" id="1.20.1260.10">
    <property type="match status" value="1"/>
</dbReference>
<feature type="domain" description="DJ-1/PfpI" evidence="2">
    <location>
        <begin position="11"/>
        <end position="170"/>
    </location>
</feature>
<dbReference type="GO" id="GO:0008233">
    <property type="term" value="F:peptidase activity"/>
    <property type="evidence" value="ECO:0007669"/>
    <property type="project" value="UniProtKB-KW"/>
</dbReference>
<dbReference type="Pfam" id="PF01965">
    <property type="entry name" value="DJ-1_PfpI"/>
    <property type="match status" value="1"/>
</dbReference>
<dbReference type="GO" id="GO:0016798">
    <property type="term" value="F:hydrolase activity, acting on glycosyl bonds"/>
    <property type="evidence" value="ECO:0007669"/>
    <property type="project" value="UniProtKB-KW"/>
</dbReference>
<gene>
    <name evidence="3" type="primary">yraA_1</name>
    <name evidence="3" type="ORF">C1752_07870</name>
</gene>
<evidence type="ECO:0000256" key="1">
    <source>
        <dbReference type="ARBA" id="ARBA00008542"/>
    </source>
</evidence>
<organism evidence="3 4">
    <name type="scientific">Acaryochloris thomasi RCC1774</name>
    <dbReference type="NCBI Taxonomy" id="1764569"/>
    <lineage>
        <taxon>Bacteria</taxon>
        <taxon>Bacillati</taxon>
        <taxon>Cyanobacteriota</taxon>
        <taxon>Cyanophyceae</taxon>
        <taxon>Acaryochloridales</taxon>
        <taxon>Acaryochloridaceae</taxon>
        <taxon>Acaryochloris</taxon>
        <taxon>Acaryochloris thomasi</taxon>
    </lineage>
</organism>
<dbReference type="PANTHER" id="PTHR42733:SF2">
    <property type="entry name" value="DJ-1_THIJ_PFPI FAMILY PROTEIN"/>
    <property type="match status" value="1"/>
</dbReference>
<proteinExistence type="inferred from homology"/>
<dbReference type="InterPro" id="IPR012347">
    <property type="entry name" value="Ferritin-like"/>
</dbReference>
<evidence type="ECO:0000259" key="2">
    <source>
        <dbReference type="Pfam" id="PF01965"/>
    </source>
</evidence>
<keyword evidence="3" id="KW-0645">Protease</keyword>
<dbReference type="RefSeq" id="WP_110988344.1">
    <property type="nucleotide sequence ID" value="NZ_CAWNWM010000021.1"/>
</dbReference>
<evidence type="ECO:0000313" key="4">
    <source>
        <dbReference type="Proteomes" id="UP000248857"/>
    </source>
</evidence>
<dbReference type="GO" id="GO:0006508">
    <property type="term" value="P:proteolysis"/>
    <property type="evidence" value="ECO:0007669"/>
    <property type="project" value="UniProtKB-KW"/>
</dbReference>
<protein>
    <submittedName>
        <fullName evidence="3">Cysteine protease YraA</fullName>
        <ecNumber evidence="3">3.2.-.-</ecNumber>
    </submittedName>
</protein>
<dbReference type="PROSITE" id="PS51276">
    <property type="entry name" value="PEPTIDASE_C56_PFPI"/>
    <property type="match status" value="1"/>
</dbReference>
<dbReference type="AlphaFoldDB" id="A0A2W1JJB7"/>
<dbReference type="InterPro" id="IPR009078">
    <property type="entry name" value="Ferritin-like_SF"/>
</dbReference>
<dbReference type="PANTHER" id="PTHR42733">
    <property type="entry name" value="DJ-1 PROTEIN"/>
    <property type="match status" value="1"/>
</dbReference>
<dbReference type="SUPFAM" id="SSF52317">
    <property type="entry name" value="Class I glutamine amidotransferase-like"/>
    <property type="match status" value="1"/>
</dbReference>
<accession>A0A2W1JJB7</accession>
<keyword evidence="4" id="KW-1185">Reference proteome</keyword>
<dbReference type="EC" id="3.2.-.-" evidence="3"/>
<sequence length="361" mass="40236">MSSINTETYKKQIAILLEDQFEDAMFQVPNTALRKAGAAVTILGSRMNEEYKGRHGTVSVRPDSTPTEVRAEDFDAIIIPVGHIRTNPNVVHIVKLALMQRKLVAAIGYGPQVLIEAEQLQGKHATGIRSIRRDILNAGGIYENKAVVIDEHLITARQSGDLPLFTAMILNSLGLKIKGTVLPETLDLTYDCWKLGEAWGGSSKQELIQALNTAIMGERYTQEAFMQYSNRVSDPELRQFLQGVSSTKHYHVERLEARLFDAFKERVTWQAVGSEAYAALQGWLQSSNPMSIMRRALGDIQTGVVDLHHLRSQLTDPQTVLLLEEVERDLANHEQRLAKLYRARSQGKVKPPTPTTLAAVS</sequence>
<reference evidence="3 4" key="1">
    <citation type="journal article" date="2018" name="Sci. Rep.">
        <title>A novel species of the marine cyanobacterium Acaryochloris with a unique pigment content and lifestyle.</title>
        <authorList>
            <person name="Partensky F."/>
            <person name="Six C."/>
            <person name="Ratin M."/>
            <person name="Garczarek L."/>
            <person name="Vaulot D."/>
            <person name="Probert I."/>
            <person name="Calteau A."/>
            <person name="Gourvil P."/>
            <person name="Marie D."/>
            <person name="Grebert T."/>
            <person name="Bouchier C."/>
            <person name="Le Panse S."/>
            <person name="Gachenot M."/>
            <person name="Rodriguez F."/>
            <person name="Garrido J.L."/>
        </authorList>
    </citation>
    <scope>NUCLEOTIDE SEQUENCE [LARGE SCALE GENOMIC DNA]</scope>
    <source>
        <strain evidence="3 4">RCC1774</strain>
    </source>
</reference>
<name>A0A2W1JJB7_9CYAN</name>
<dbReference type="InterPro" id="IPR029062">
    <property type="entry name" value="Class_I_gatase-like"/>
</dbReference>
<comment type="similarity">
    <text evidence="1">Belongs to the peptidase C56 family.</text>
</comment>